<dbReference type="InterPro" id="IPR036188">
    <property type="entry name" value="FAD/NAD-bd_sf"/>
</dbReference>
<proteinExistence type="predicted"/>
<keyword evidence="3" id="KW-1185">Reference proteome</keyword>
<dbReference type="SUPFAM" id="SSF51905">
    <property type="entry name" value="FAD/NAD(P)-binding domain"/>
    <property type="match status" value="1"/>
</dbReference>
<dbReference type="Gene3D" id="3.30.9.10">
    <property type="entry name" value="D-Amino Acid Oxidase, subunit A, domain 2"/>
    <property type="match status" value="1"/>
</dbReference>
<dbReference type="PANTHER" id="PTHR13847">
    <property type="entry name" value="SARCOSINE DEHYDROGENASE-RELATED"/>
    <property type="match status" value="1"/>
</dbReference>
<reference evidence="3" key="1">
    <citation type="submission" date="2017-02" db="EMBL/GenBank/DDBJ databases">
        <authorList>
            <person name="Varghese N."/>
            <person name="Submissions S."/>
        </authorList>
    </citation>
    <scope>NUCLEOTIDE SEQUENCE [LARGE SCALE GENOMIC DNA]</scope>
    <source>
        <strain evidence="3">M1</strain>
    </source>
</reference>
<protein>
    <submittedName>
        <fullName evidence="2">Glycine/D-amino acid oxidase</fullName>
    </submittedName>
</protein>
<feature type="domain" description="FAD dependent oxidoreductase" evidence="1">
    <location>
        <begin position="30"/>
        <end position="392"/>
    </location>
</feature>
<dbReference type="Proteomes" id="UP000190285">
    <property type="component" value="Unassembled WGS sequence"/>
</dbReference>
<dbReference type="RefSeq" id="WP_079488683.1">
    <property type="nucleotide sequence ID" value="NZ_FUZT01000001.1"/>
</dbReference>
<organism evidence="2 3">
    <name type="scientific">Maledivibacter halophilus</name>
    <dbReference type="NCBI Taxonomy" id="36842"/>
    <lineage>
        <taxon>Bacteria</taxon>
        <taxon>Bacillati</taxon>
        <taxon>Bacillota</taxon>
        <taxon>Clostridia</taxon>
        <taxon>Peptostreptococcales</taxon>
        <taxon>Caminicellaceae</taxon>
        <taxon>Maledivibacter</taxon>
    </lineage>
</organism>
<dbReference type="GO" id="GO:0005737">
    <property type="term" value="C:cytoplasm"/>
    <property type="evidence" value="ECO:0007669"/>
    <property type="project" value="TreeGrafter"/>
</dbReference>
<dbReference type="InterPro" id="IPR006076">
    <property type="entry name" value="FAD-dep_OxRdtase"/>
</dbReference>
<evidence type="ECO:0000313" key="2">
    <source>
        <dbReference type="EMBL" id="SKC36823.1"/>
    </source>
</evidence>
<dbReference type="STRING" id="36842.SAMN02194393_00204"/>
<dbReference type="Pfam" id="PF01266">
    <property type="entry name" value="DAO"/>
    <property type="match status" value="1"/>
</dbReference>
<sequence>MKLVTGDMLWTGISEMPNQYPYLNSNIECDILIIGAGISGAIASYYLTKEGLNSVIVDKNIIGYGSTRASTSILQYEIDTDLYGLANMIGEKKAVKCFKLCEKAVYDIEKIVNNLEDNCDFSLKECFYYATKASRISPLKKEFNIRKKHGFDVEFLDKESAKKRFSFPTQGGIYSKSGGAQINPYRFTHALILKSIENGLKVFENTEITNIYPSFDYVLLETKNNFKIKAKKVIITTGYESRKYIKEKIVNLLRTFTIATKPVKNFSGWHNQCIIRDNNDPYIYIRNTGDNRIIIGGLDEKIGGINSKMANLSNDDFSNKKYDMLFNKLKSFFPNTNDIEIQYKFNGIFGVTKDGLPYIGEYEGFPNCYFSLGYGSNGILYCILGGQLLKDLLIGNYNPDLELFRFNR</sequence>
<dbReference type="PANTHER" id="PTHR13847:SF201">
    <property type="entry name" value="PUTATIBE OXIDOREDUCTASE"/>
    <property type="match status" value="1"/>
</dbReference>
<dbReference type="AlphaFoldDB" id="A0A1T5ICS6"/>
<accession>A0A1T5ICS6</accession>
<dbReference type="EMBL" id="FUZT01000001">
    <property type="protein sequence ID" value="SKC36823.1"/>
    <property type="molecule type" value="Genomic_DNA"/>
</dbReference>
<evidence type="ECO:0000313" key="3">
    <source>
        <dbReference type="Proteomes" id="UP000190285"/>
    </source>
</evidence>
<gene>
    <name evidence="2" type="ORF">SAMN02194393_00204</name>
</gene>
<name>A0A1T5ICS6_9FIRM</name>
<dbReference type="OrthoDB" id="571248at2"/>
<dbReference type="Gene3D" id="3.50.50.60">
    <property type="entry name" value="FAD/NAD(P)-binding domain"/>
    <property type="match status" value="1"/>
</dbReference>
<evidence type="ECO:0000259" key="1">
    <source>
        <dbReference type="Pfam" id="PF01266"/>
    </source>
</evidence>